<evidence type="ECO:0008006" key="3">
    <source>
        <dbReference type="Google" id="ProtNLM"/>
    </source>
</evidence>
<organism evidence="1 2">
    <name type="scientific">Zoarces viviparus</name>
    <name type="common">Viviparous eelpout</name>
    <name type="synonym">Blennius viviparus</name>
    <dbReference type="NCBI Taxonomy" id="48416"/>
    <lineage>
        <taxon>Eukaryota</taxon>
        <taxon>Metazoa</taxon>
        <taxon>Chordata</taxon>
        <taxon>Craniata</taxon>
        <taxon>Vertebrata</taxon>
        <taxon>Euteleostomi</taxon>
        <taxon>Actinopterygii</taxon>
        <taxon>Neopterygii</taxon>
        <taxon>Teleostei</taxon>
        <taxon>Neoteleostei</taxon>
        <taxon>Acanthomorphata</taxon>
        <taxon>Eupercaria</taxon>
        <taxon>Perciformes</taxon>
        <taxon>Cottioidei</taxon>
        <taxon>Zoarcales</taxon>
        <taxon>Zoarcidae</taxon>
        <taxon>Zoarcinae</taxon>
        <taxon>Zoarces</taxon>
    </lineage>
</organism>
<protein>
    <recommendedName>
        <fullName evidence="3">HAT C-terminal dimerisation domain-containing protein</fullName>
    </recommendedName>
</protein>
<gene>
    <name evidence="1" type="ORF">VZT92_012622</name>
</gene>
<comment type="caution">
    <text evidence="1">The sequence shown here is derived from an EMBL/GenBank/DDBJ whole genome shotgun (WGS) entry which is preliminary data.</text>
</comment>
<sequence>MKVVVSCINFIRAKGLKHRQFQEFLSELESAHGDVLYYTELQGQGKLICDMYSHIKAFEVKLKVKKHNFIHLPATQNLSAENPAVPFPAEKCVEALEMLKAQFGVRFRELHVNAKEIRLFQNPFVADIDEAQPSYQFELAELQNCDVLKDAFKPNSLIDFYAALPNDTYPNIKKHAMKMSTLFGSTYICEQTFSRMKLLKTPMRSRLTDEHLHHCLRLAVTRMEPDIQLLTSQMQAHSSH</sequence>
<dbReference type="Proteomes" id="UP001488805">
    <property type="component" value="Unassembled WGS sequence"/>
</dbReference>
<dbReference type="AlphaFoldDB" id="A0AAW1F1H6"/>
<dbReference type="EMBL" id="JBCEZU010000111">
    <property type="protein sequence ID" value="KAK9528466.1"/>
    <property type="molecule type" value="Genomic_DNA"/>
</dbReference>
<proteinExistence type="predicted"/>
<name>A0AAW1F1H6_ZOAVI</name>
<evidence type="ECO:0000313" key="1">
    <source>
        <dbReference type="EMBL" id="KAK9528466.1"/>
    </source>
</evidence>
<evidence type="ECO:0000313" key="2">
    <source>
        <dbReference type="Proteomes" id="UP001488805"/>
    </source>
</evidence>
<accession>A0AAW1F1H6</accession>
<dbReference type="PANTHER" id="PTHR45913">
    <property type="entry name" value="EPM2A-INTERACTING PROTEIN 1"/>
    <property type="match status" value="1"/>
</dbReference>
<reference evidence="1 2" key="1">
    <citation type="journal article" date="2024" name="Genome Biol. Evol.">
        <title>Chromosome-level genome assembly of the viviparous eelpout Zoarces viviparus.</title>
        <authorList>
            <person name="Fuhrmann N."/>
            <person name="Brasseur M.V."/>
            <person name="Bakowski C.E."/>
            <person name="Podsiadlowski L."/>
            <person name="Prost S."/>
            <person name="Krehenwinkel H."/>
            <person name="Mayer C."/>
        </authorList>
    </citation>
    <scope>NUCLEOTIDE SEQUENCE [LARGE SCALE GENOMIC DNA]</scope>
    <source>
        <strain evidence="1">NO-MEL_2022_Ind0_liver</strain>
    </source>
</reference>
<dbReference type="PANTHER" id="PTHR45913:SF21">
    <property type="entry name" value="DUF4371 DOMAIN-CONTAINING PROTEIN"/>
    <property type="match status" value="1"/>
</dbReference>
<keyword evidence="2" id="KW-1185">Reference proteome</keyword>